<dbReference type="OrthoDB" id="117988at2"/>
<evidence type="ECO:0000313" key="1">
    <source>
        <dbReference type="EMBL" id="SFP93180.1"/>
    </source>
</evidence>
<organism evidence="1 2">
    <name type="scientific">Pseudarcicella hirudinis</name>
    <dbReference type="NCBI Taxonomy" id="1079859"/>
    <lineage>
        <taxon>Bacteria</taxon>
        <taxon>Pseudomonadati</taxon>
        <taxon>Bacteroidota</taxon>
        <taxon>Cytophagia</taxon>
        <taxon>Cytophagales</taxon>
        <taxon>Flectobacillaceae</taxon>
        <taxon>Pseudarcicella</taxon>
    </lineage>
</organism>
<dbReference type="Proteomes" id="UP000199306">
    <property type="component" value="Unassembled WGS sequence"/>
</dbReference>
<evidence type="ECO:0000313" key="2">
    <source>
        <dbReference type="Proteomes" id="UP000199306"/>
    </source>
</evidence>
<keyword evidence="2" id="KW-1185">Reference proteome</keyword>
<sequence>MVYRSNEEVESLVRSFLTCQLPVEAWTHEAHLTVGIWHLLRYTPIETLLLMRVNIISYNQSVNTPNNFERGYHETLTWFWIKTLHEFLEDFGREQSLTDTCNALFSSKWSDRNRALQFYEREKLFSVEARARIIE</sequence>
<proteinExistence type="predicted"/>
<accession>A0A1I5UD00</accession>
<dbReference type="EMBL" id="FOXH01000007">
    <property type="protein sequence ID" value="SFP93180.1"/>
    <property type="molecule type" value="Genomic_DNA"/>
</dbReference>
<dbReference type="AlphaFoldDB" id="A0A1I5UD00"/>
<gene>
    <name evidence="1" type="ORF">SAMN04515674_107117</name>
</gene>
<dbReference type="RefSeq" id="WP_092017748.1">
    <property type="nucleotide sequence ID" value="NZ_FOXH01000007.1"/>
</dbReference>
<dbReference type="STRING" id="1079859.SAMN04515674_107117"/>
<protein>
    <submittedName>
        <fullName evidence="1">Uncharacterized protein</fullName>
    </submittedName>
</protein>
<reference evidence="1 2" key="1">
    <citation type="submission" date="2016-10" db="EMBL/GenBank/DDBJ databases">
        <authorList>
            <person name="de Groot N.N."/>
        </authorList>
    </citation>
    <scope>NUCLEOTIDE SEQUENCE [LARGE SCALE GENOMIC DNA]</scope>
    <source>
        <strain evidence="2">E92,LMG 26720,CCM 7988</strain>
    </source>
</reference>
<name>A0A1I5UD00_9BACT</name>